<dbReference type="AlphaFoldDB" id="A0A919IT06"/>
<dbReference type="EMBL" id="BOMH01000103">
    <property type="protein sequence ID" value="GID71184.1"/>
    <property type="molecule type" value="Genomic_DNA"/>
</dbReference>
<name>A0A919IT06_9ACTN</name>
<evidence type="ECO:0000313" key="1">
    <source>
        <dbReference type="EMBL" id="GID71184.1"/>
    </source>
</evidence>
<gene>
    <name evidence="1" type="ORF">Acy02nite_90650</name>
</gene>
<accession>A0A919IT06</accession>
<proteinExistence type="predicted"/>
<organism evidence="1 2">
    <name type="scientific">Actinoplanes cyaneus</name>
    <dbReference type="NCBI Taxonomy" id="52696"/>
    <lineage>
        <taxon>Bacteria</taxon>
        <taxon>Bacillati</taxon>
        <taxon>Actinomycetota</taxon>
        <taxon>Actinomycetes</taxon>
        <taxon>Micromonosporales</taxon>
        <taxon>Micromonosporaceae</taxon>
        <taxon>Actinoplanes</taxon>
    </lineage>
</organism>
<evidence type="ECO:0000313" key="2">
    <source>
        <dbReference type="Proteomes" id="UP000619479"/>
    </source>
</evidence>
<keyword evidence="2" id="KW-1185">Reference proteome</keyword>
<reference evidence="1" key="1">
    <citation type="submission" date="2021-01" db="EMBL/GenBank/DDBJ databases">
        <title>Whole genome shotgun sequence of Actinoplanes cyaneus NBRC 14990.</title>
        <authorList>
            <person name="Komaki H."/>
            <person name="Tamura T."/>
        </authorList>
    </citation>
    <scope>NUCLEOTIDE SEQUENCE</scope>
    <source>
        <strain evidence="1">NBRC 14990</strain>
    </source>
</reference>
<dbReference type="Proteomes" id="UP000619479">
    <property type="component" value="Unassembled WGS sequence"/>
</dbReference>
<comment type="caution">
    <text evidence="1">The sequence shown here is derived from an EMBL/GenBank/DDBJ whole genome shotgun (WGS) entry which is preliminary data.</text>
</comment>
<protein>
    <submittedName>
        <fullName evidence="1">Uncharacterized protein</fullName>
    </submittedName>
</protein>
<sequence>MTLPRVAAPCGEQRAASKKKIIYSTPSRRKTIEIKSSESDGRLGHGLRSGPGTQQMTVMYAGRRAPVSLVRGRPPLRRNSEQVAPGVRDWAGALIRATGTCRLATDPLIERRGSSNCLPWQSQ</sequence>